<keyword evidence="6" id="KW-0460">Magnesium</keyword>
<dbReference type="Proteomes" id="UP001501303">
    <property type="component" value="Unassembled WGS sequence"/>
</dbReference>
<comment type="similarity">
    <text evidence="7">In the N-terminal section; belongs to the PINc/VapC protein family.</text>
</comment>
<evidence type="ECO:0000256" key="5">
    <source>
        <dbReference type="ARBA" id="ARBA00022840"/>
    </source>
</evidence>
<keyword evidence="4" id="KW-0378">Hydrolase</keyword>
<dbReference type="RefSeq" id="WP_344259620.1">
    <property type="nucleotide sequence ID" value="NZ_BAAAMJ010000010.1"/>
</dbReference>
<keyword evidence="1" id="KW-0540">Nuclease</keyword>
<proteinExistence type="inferred from homology"/>
<dbReference type="InterPro" id="IPR029060">
    <property type="entry name" value="PIN-like_dom_sf"/>
</dbReference>
<evidence type="ECO:0000256" key="3">
    <source>
        <dbReference type="ARBA" id="ARBA00022741"/>
    </source>
</evidence>
<comment type="caution">
    <text evidence="9">The sequence shown here is derived from an EMBL/GenBank/DDBJ whole genome shotgun (WGS) entry which is preliminary data.</text>
</comment>
<dbReference type="SMART" id="SM00670">
    <property type="entry name" value="PINc"/>
    <property type="match status" value="1"/>
</dbReference>
<dbReference type="SUPFAM" id="SSF88723">
    <property type="entry name" value="PIN domain-like"/>
    <property type="match status" value="1"/>
</dbReference>
<dbReference type="Pfam" id="PF13638">
    <property type="entry name" value="PIN_4"/>
    <property type="match status" value="1"/>
</dbReference>
<evidence type="ECO:0000313" key="10">
    <source>
        <dbReference type="Proteomes" id="UP001501303"/>
    </source>
</evidence>
<dbReference type="InterPro" id="IPR027417">
    <property type="entry name" value="P-loop_NTPase"/>
</dbReference>
<dbReference type="InterPro" id="IPR051451">
    <property type="entry name" value="PhoH2-like"/>
</dbReference>
<dbReference type="EMBL" id="BAAAMJ010000010">
    <property type="protein sequence ID" value="GAA1905121.1"/>
    <property type="molecule type" value="Genomic_DNA"/>
</dbReference>
<dbReference type="PANTHER" id="PTHR30473">
    <property type="entry name" value="PROTEIN PHOH"/>
    <property type="match status" value="1"/>
</dbReference>
<keyword evidence="2" id="KW-0479">Metal-binding</keyword>
<dbReference type="InterPro" id="IPR003714">
    <property type="entry name" value="PhoH"/>
</dbReference>
<dbReference type="SUPFAM" id="SSF52540">
    <property type="entry name" value="P-loop containing nucleoside triphosphate hydrolases"/>
    <property type="match status" value="1"/>
</dbReference>
<sequence>MVTSKKRPDARRMYVLDTSVLLADPSAMTRFDEHEVVLPVVVISELEAKRHHPELGYFARQALRRLDEYRVRHGRLDTPLPIGDLGGTLRVELNHSDPAILPRAMLNDRGGLGDNDTRILAVARNLQAEGHDVTVVSKDLPLRIKASSIGLAAEEYRAELAITDSGWTGMAEITLPGEAVDELFAAETVDDPLAAGLPVHTGLVISSEKGRALGRVTADGRIRLVRGDREAFGIHGRSAEQRVALDLLLDPDVGIVSMGGRAGTGKSALALCAGLEAVLERRQHRKVMVFRPLYAVGGQDLGYLPGSEAEKMSPWAQAVFDTLSAVTSREVIEEVVARGMLEVLPLTHIRGRSLHDAFVIVDEAQSLERNVLLTVLSRIGQDSRVVLTHDVAQRDNLRVGRYDGVVAVVEKLKGHPLFAHVTLNRSERSPIAALVTEMLEEGRI</sequence>
<dbReference type="InterPro" id="IPR002716">
    <property type="entry name" value="PIN_dom"/>
</dbReference>
<evidence type="ECO:0000256" key="1">
    <source>
        <dbReference type="ARBA" id="ARBA00022722"/>
    </source>
</evidence>
<evidence type="ECO:0000313" key="9">
    <source>
        <dbReference type="EMBL" id="GAA1905121.1"/>
    </source>
</evidence>
<keyword evidence="5" id="KW-0067">ATP-binding</keyword>
<dbReference type="Gene3D" id="3.40.50.1010">
    <property type="entry name" value="5'-nuclease"/>
    <property type="match status" value="1"/>
</dbReference>
<gene>
    <name evidence="9" type="ORF">GCM10009716_13830</name>
</gene>
<feature type="domain" description="PIN" evidence="8">
    <location>
        <begin position="12"/>
        <end position="144"/>
    </location>
</feature>
<accession>A0ABN2NX48</accession>
<dbReference type="PANTHER" id="PTHR30473:SF2">
    <property type="entry name" value="PIN DOMAIN-CONTAINING PROTEIN"/>
    <property type="match status" value="1"/>
</dbReference>
<keyword evidence="10" id="KW-1185">Reference proteome</keyword>
<dbReference type="Gene3D" id="3.40.50.300">
    <property type="entry name" value="P-loop containing nucleotide triphosphate hydrolases"/>
    <property type="match status" value="1"/>
</dbReference>
<evidence type="ECO:0000256" key="7">
    <source>
        <dbReference type="ARBA" id="ARBA00046345"/>
    </source>
</evidence>
<organism evidence="9 10">
    <name type="scientific">Streptomyces sodiiphilus</name>
    <dbReference type="NCBI Taxonomy" id="226217"/>
    <lineage>
        <taxon>Bacteria</taxon>
        <taxon>Bacillati</taxon>
        <taxon>Actinomycetota</taxon>
        <taxon>Actinomycetes</taxon>
        <taxon>Kitasatosporales</taxon>
        <taxon>Streptomycetaceae</taxon>
        <taxon>Streptomyces</taxon>
    </lineage>
</organism>
<evidence type="ECO:0000259" key="8">
    <source>
        <dbReference type="SMART" id="SM00670"/>
    </source>
</evidence>
<evidence type="ECO:0000256" key="2">
    <source>
        <dbReference type="ARBA" id="ARBA00022723"/>
    </source>
</evidence>
<evidence type="ECO:0000256" key="6">
    <source>
        <dbReference type="ARBA" id="ARBA00022842"/>
    </source>
</evidence>
<protein>
    <submittedName>
        <fullName evidence="9">PhoH family protein</fullName>
    </submittedName>
</protein>
<name>A0ABN2NX48_9ACTN</name>
<evidence type="ECO:0000256" key="4">
    <source>
        <dbReference type="ARBA" id="ARBA00022801"/>
    </source>
</evidence>
<dbReference type="CDD" id="cd09883">
    <property type="entry name" value="PIN_VapC_PhoHL-ATPase"/>
    <property type="match status" value="1"/>
</dbReference>
<keyword evidence="3" id="KW-0547">Nucleotide-binding</keyword>
<dbReference type="Pfam" id="PF02562">
    <property type="entry name" value="PhoH"/>
    <property type="match status" value="1"/>
</dbReference>
<reference evidence="9 10" key="1">
    <citation type="journal article" date="2019" name="Int. J. Syst. Evol. Microbiol.">
        <title>The Global Catalogue of Microorganisms (GCM) 10K type strain sequencing project: providing services to taxonomists for standard genome sequencing and annotation.</title>
        <authorList>
            <consortium name="The Broad Institute Genomics Platform"/>
            <consortium name="The Broad Institute Genome Sequencing Center for Infectious Disease"/>
            <person name="Wu L."/>
            <person name="Ma J."/>
        </authorList>
    </citation>
    <scope>NUCLEOTIDE SEQUENCE [LARGE SCALE GENOMIC DNA]</scope>
    <source>
        <strain evidence="9 10">JCM 13581</strain>
    </source>
</reference>